<name>A0ABV5ZQI2_9PSEU</name>
<keyword evidence="2" id="KW-0732">Signal</keyword>
<organism evidence="3 4">
    <name type="scientific">Allokutzneria oryzae</name>
    <dbReference type="NCBI Taxonomy" id="1378989"/>
    <lineage>
        <taxon>Bacteria</taxon>
        <taxon>Bacillati</taxon>
        <taxon>Actinomycetota</taxon>
        <taxon>Actinomycetes</taxon>
        <taxon>Pseudonocardiales</taxon>
        <taxon>Pseudonocardiaceae</taxon>
        <taxon>Allokutzneria</taxon>
    </lineage>
</organism>
<keyword evidence="4" id="KW-1185">Reference proteome</keyword>
<evidence type="ECO:0000313" key="3">
    <source>
        <dbReference type="EMBL" id="MFB9902655.1"/>
    </source>
</evidence>
<evidence type="ECO:0000256" key="1">
    <source>
        <dbReference type="SAM" id="MobiDB-lite"/>
    </source>
</evidence>
<dbReference type="InterPro" id="IPR006059">
    <property type="entry name" value="SBP"/>
</dbReference>
<evidence type="ECO:0000313" key="4">
    <source>
        <dbReference type="Proteomes" id="UP001589693"/>
    </source>
</evidence>
<dbReference type="Proteomes" id="UP001589693">
    <property type="component" value="Unassembled WGS sequence"/>
</dbReference>
<gene>
    <name evidence="3" type="ORF">ACFFQA_01755</name>
</gene>
<dbReference type="EMBL" id="JBHLZU010000002">
    <property type="protein sequence ID" value="MFB9902655.1"/>
    <property type="molecule type" value="Genomic_DNA"/>
</dbReference>
<dbReference type="Gene3D" id="3.40.190.10">
    <property type="entry name" value="Periplasmic binding protein-like II"/>
    <property type="match status" value="1"/>
</dbReference>
<dbReference type="RefSeq" id="WP_377849731.1">
    <property type="nucleotide sequence ID" value="NZ_JBHLZU010000002.1"/>
</dbReference>
<accession>A0ABV5ZQI2</accession>
<feature type="compositionally biased region" description="Basic and acidic residues" evidence="1">
    <location>
        <begin position="29"/>
        <end position="40"/>
    </location>
</feature>
<dbReference type="SUPFAM" id="SSF53850">
    <property type="entry name" value="Periplasmic binding protein-like II"/>
    <property type="match status" value="1"/>
</dbReference>
<dbReference type="PANTHER" id="PTHR43649">
    <property type="entry name" value="ARABINOSE-BINDING PROTEIN-RELATED"/>
    <property type="match status" value="1"/>
</dbReference>
<evidence type="ECO:0000256" key="2">
    <source>
        <dbReference type="SAM" id="SignalP"/>
    </source>
</evidence>
<dbReference type="Pfam" id="PF13416">
    <property type="entry name" value="SBP_bac_8"/>
    <property type="match status" value="1"/>
</dbReference>
<feature type="region of interest" description="Disordered" evidence="1">
    <location>
        <begin position="20"/>
        <end position="42"/>
    </location>
</feature>
<protein>
    <submittedName>
        <fullName evidence="3">Extracellular solute-binding protein</fullName>
    </submittedName>
</protein>
<comment type="caution">
    <text evidence="3">The sequence shown here is derived from an EMBL/GenBank/DDBJ whole genome shotgun (WGS) entry which is preliminary data.</text>
</comment>
<dbReference type="InterPro" id="IPR050490">
    <property type="entry name" value="Bact_solute-bd_prot1"/>
</dbReference>
<proteinExistence type="predicted"/>
<reference evidence="3 4" key="1">
    <citation type="submission" date="2024-09" db="EMBL/GenBank/DDBJ databases">
        <authorList>
            <person name="Sun Q."/>
            <person name="Mori K."/>
        </authorList>
    </citation>
    <scope>NUCLEOTIDE SEQUENCE [LARGE SCALE GENOMIC DNA]</scope>
    <source>
        <strain evidence="3 4">TBRC 7907</strain>
    </source>
</reference>
<dbReference type="PROSITE" id="PS51257">
    <property type="entry name" value="PROKAR_LIPOPROTEIN"/>
    <property type="match status" value="1"/>
</dbReference>
<feature type="signal peptide" evidence="2">
    <location>
        <begin position="1"/>
        <end position="24"/>
    </location>
</feature>
<feature type="chain" id="PRO_5046830260" evidence="2">
    <location>
        <begin position="25"/>
        <end position="443"/>
    </location>
</feature>
<sequence>MLSRRTFSLLALAALATACTPGSGSVGKRPVDRPAGEVRTDPATMGNVTLTVWDQEVRGGQEKQITTLNEAFQRKYPNIVIKRVARSFDDLRSTVKLGLTGAEAPDVVQVNNGKQDMGSFVKAGLLQPLDGYATAHRWTERIPDSVLRLARYPDSGGVLGEGRLYGVPQTGELVGLYYNKDKLARLGLQPPKTWQDFDNALAVAKRARELPIQFGNLEKSSGTYLFSLAMHRYGKAEEETRLATGRDGVSWNTDANKQAARLVLSWADNGYFPQGFAGIKADDSWAAFARGEGVFHVSGTWLAADLQAAMGDNAGFQLPPGQTVTGGTGLPFAVSGRSKNPDAAASYIQFITSPEAMKVLADNGNLPVVEADKQAATGLKKDVFSAWQTASRSTGLVPYLDYATVTAYDTVTGAVEQLLSKQDSVERFLTVLQDDLDSGRGGR</sequence>
<dbReference type="PANTHER" id="PTHR43649:SF12">
    <property type="entry name" value="DIACETYLCHITOBIOSE BINDING PROTEIN DASA"/>
    <property type="match status" value="1"/>
</dbReference>